<dbReference type="Pfam" id="PF00152">
    <property type="entry name" value="tRNA-synt_2"/>
    <property type="match status" value="1"/>
</dbReference>
<dbReference type="InterPro" id="IPR004364">
    <property type="entry name" value="Aa-tRNA-synt_II"/>
</dbReference>
<dbReference type="EMBL" id="FXUG01000023">
    <property type="protein sequence ID" value="SMP77651.1"/>
    <property type="molecule type" value="Genomic_DNA"/>
</dbReference>
<name>A0ABY1QPU4_9BACT</name>
<dbReference type="SUPFAM" id="SSF55681">
    <property type="entry name" value="Class II aaRS and biotin synthetases"/>
    <property type="match status" value="1"/>
</dbReference>
<feature type="domain" description="Aminoacyl-transfer RNA synthetases class-II family profile" evidence="4">
    <location>
        <begin position="12"/>
        <end position="325"/>
    </location>
</feature>
<dbReference type="InterPro" id="IPR006195">
    <property type="entry name" value="aa-tRNA-synth_II"/>
</dbReference>
<sequence>MTIDFATCCTERDRLLREIRGFFHNLDFCEVQPPCLSRDCVVDAYLDPIGIPIEELGLAAEPTPILAPKDEKSGQRFLLQTSPESAMKRMLAAGAPSIFAIAPVFRKAEMGSRHNIEFTMLEWYERGGDAASAIQLLGELARIVFNAERYQTVSYQQAFSETLHIDPIACSIQEIQQLVDAIDSNLAQSLQDDRDGLLDVLLSTHIEPELGRKLPTILTRYPISQAALARPCEDDPRLAERFELFYRGVELANGYDELLDPDELVRRYETNNQIRQRTGRDSLPTETTLVQAMRQGFPKCSGVAVGVDRILMLRLGANHINEVMPFTTDIA</sequence>
<reference evidence="5 6" key="1">
    <citation type="submission" date="2017-05" db="EMBL/GenBank/DDBJ databases">
        <authorList>
            <person name="Varghese N."/>
            <person name="Submissions S."/>
        </authorList>
    </citation>
    <scope>NUCLEOTIDE SEQUENCE [LARGE SCALE GENOMIC DNA]</scope>
    <source>
        <strain evidence="5 6">DSM 25457</strain>
    </source>
</reference>
<proteinExistence type="predicted"/>
<dbReference type="NCBIfam" id="NF006828">
    <property type="entry name" value="PRK09350.1"/>
    <property type="match status" value="1"/>
</dbReference>
<accession>A0ABY1QPU4</accession>
<keyword evidence="6" id="KW-1185">Reference proteome</keyword>
<protein>
    <submittedName>
        <fullName evidence="5">Lysyl-tRNA synthetase, class 2</fullName>
    </submittedName>
</protein>
<dbReference type="PROSITE" id="PS50862">
    <property type="entry name" value="AA_TRNA_LIGASE_II"/>
    <property type="match status" value="1"/>
</dbReference>
<evidence type="ECO:0000313" key="5">
    <source>
        <dbReference type="EMBL" id="SMP77651.1"/>
    </source>
</evidence>
<keyword evidence="3" id="KW-0067">ATP-binding</keyword>
<evidence type="ECO:0000256" key="2">
    <source>
        <dbReference type="ARBA" id="ARBA00022741"/>
    </source>
</evidence>
<gene>
    <name evidence="5" type="ORF">SAMN06265222_12370</name>
</gene>
<dbReference type="Proteomes" id="UP001158067">
    <property type="component" value="Unassembled WGS sequence"/>
</dbReference>
<dbReference type="PANTHER" id="PTHR42918:SF6">
    <property type="entry name" value="ELONGATION FACTOR P--(R)-BETA-LYSINE LIGASE"/>
    <property type="match status" value="1"/>
</dbReference>
<evidence type="ECO:0000256" key="3">
    <source>
        <dbReference type="ARBA" id="ARBA00022840"/>
    </source>
</evidence>
<dbReference type="RefSeq" id="WP_283435404.1">
    <property type="nucleotide sequence ID" value="NZ_FXUG01000023.1"/>
</dbReference>
<dbReference type="InterPro" id="IPR004525">
    <property type="entry name" value="EpmA"/>
</dbReference>
<evidence type="ECO:0000256" key="1">
    <source>
        <dbReference type="ARBA" id="ARBA00022598"/>
    </source>
</evidence>
<evidence type="ECO:0000313" key="6">
    <source>
        <dbReference type="Proteomes" id="UP001158067"/>
    </source>
</evidence>
<organism evidence="5 6">
    <name type="scientific">Neorhodopirellula lusitana</name>
    <dbReference type="NCBI Taxonomy" id="445327"/>
    <lineage>
        <taxon>Bacteria</taxon>
        <taxon>Pseudomonadati</taxon>
        <taxon>Planctomycetota</taxon>
        <taxon>Planctomycetia</taxon>
        <taxon>Pirellulales</taxon>
        <taxon>Pirellulaceae</taxon>
        <taxon>Neorhodopirellula</taxon>
    </lineage>
</organism>
<evidence type="ECO:0000259" key="4">
    <source>
        <dbReference type="PROSITE" id="PS50862"/>
    </source>
</evidence>
<keyword evidence="1" id="KW-0436">Ligase</keyword>
<dbReference type="Gene3D" id="3.30.930.10">
    <property type="entry name" value="Bira Bifunctional Protein, Domain 2"/>
    <property type="match status" value="1"/>
</dbReference>
<keyword evidence="2" id="KW-0547">Nucleotide-binding</keyword>
<dbReference type="NCBIfam" id="TIGR00462">
    <property type="entry name" value="genX"/>
    <property type="match status" value="1"/>
</dbReference>
<comment type="caution">
    <text evidence="5">The sequence shown here is derived from an EMBL/GenBank/DDBJ whole genome shotgun (WGS) entry which is preliminary data.</text>
</comment>
<dbReference type="PANTHER" id="PTHR42918">
    <property type="entry name" value="LYSYL-TRNA SYNTHETASE"/>
    <property type="match status" value="1"/>
</dbReference>
<dbReference type="InterPro" id="IPR045864">
    <property type="entry name" value="aa-tRNA-synth_II/BPL/LPL"/>
</dbReference>